<dbReference type="PROSITE" id="PS51371">
    <property type="entry name" value="CBS"/>
    <property type="match status" value="2"/>
</dbReference>
<proteinExistence type="predicted"/>
<keyword evidence="6" id="KW-1185">Reference proteome</keyword>
<reference evidence="5 7" key="2">
    <citation type="submission" date="2016-11" db="EMBL/GenBank/DDBJ databases">
        <title>Mixed transmission modes and dynamic genome evolution in an obligate animal-bacterial symbiosis.</title>
        <authorList>
            <person name="Russell S.L."/>
            <person name="Corbett-Detig R.B."/>
            <person name="Cavanaugh C.M."/>
        </authorList>
    </citation>
    <scope>NUCLEOTIDE SEQUENCE [LARGE SCALE GENOMIC DNA]</scope>
    <source>
        <strain evidence="5">MA-KB16</strain>
    </source>
</reference>
<organism evidence="4 6">
    <name type="scientific">Solemya velum gill symbiont</name>
    <dbReference type="NCBI Taxonomy" id="2340"/>
    <lineage>
        <taxon>Bacteria</taxon>
        <taxon>Pseudomonadati</taxon>
        <taxon>Pseudomonadota</taxon>
        <taxon>Gammaproteobacteria</taxon>
        <taxon>sulfur-oxidizing symbionts</taxon>
    </lineage>
</organism>
<evidence type="ECO:0000313" key="4">
    <source>
        <dbReference type="EMBL" id="KHF24385.1"/>
    </source>
</evidence>
<evidence type="ECO:0000256" key="2">
    <source>
        <dbReference type="PROSITE-ProRule" id="PRU00703"/>
    </source>
</evidence>
<dbReference type="Proteomes" id="UP000030856">
    <property type="component" value="Unassembled WGS sequence"/>
</dbReference>
<evidence type="ECO:0000313" key="7">
    <source>
        <dbReference type="Proteomes" id="UP000190962"/>
    </source>
</evidence>
<keyword evidence="1 2" id="KW-0129">CBS domain</keyword>
<sequence>MNAASLMKPDPITLSPDDSISTAAKFIMANRYRSLPVVDADGCFLGVFGVNCLLKKVLPKAALMDDGLTNVSFIHETLSDLKERFREVENESISMCMQRDIRTLPPDTPLIETLHTLYNNRASIPVVEEGSCKLLGMISYWNVGEKILSA</sequence>
<dbReference type="eggNOG" id="COG0517">
    <property type="taxonomic scope" value="Bacteria"/>
</dbReference>
<dbReference type="PANTHER" id="PTHR43080:SF2">
    <property type="entry name" value="CBS DOMAIN-CONTAINING PROTEIN"/>
    <property type="match status" value="1"/>
</dbReference>
<gene>
    <name evidence="5" type="ORF">BOV88_12880</name>
    <name evidence="4" type="ORF">JV46_27850</name>
</gene>
<dbReference type="STRING" id="2340.JV46_27850"/>
<evidence type="ECO:0000313" key="6">
    <source>
        <dbReference type="Proteomes" id="UP000030856"/>
    </source>
</evidence>
<dbReference type="Pfam" id="PF00571">
    <property type="entry name" value="CBS"/>
    <property type="match status" value="2"/>
</dbReference>
<name>A0A0B0H5N0_SOVGS</name>
<evidence type="ECO:0000256" key="1">
    <source>
        <dbReference type="ARBA" id="ARBA00023122"/>
    </source>
</evidence>
<reference evidence="4 6" key="1">
    <citation type="journal article" date="2014" name="BMC Genomics">
        <title>The genome of the intracellular bacterium of the coastal bivalve, Solemya velum: a blueprint for thriving in and out of symbiosis.</title>
        <authorList>
            <person name="Dmytrenko O."/>
            <person name="Russell S.L."/>
            <person name="Loo W.T."/>
            <person name="Fontanez K.M."/>
            <person name="Liao L."/>
            <person name="Roeselers G."/>
            <person name="Sharma R."/>
            <person name="Stewart F.J."/>
            <person name="Newton I.L."/>
            <person name="Woyke T."/>
            <person name="Wu D."/>
            <person name="Lang J.M."/>
            <person name="Eisen J.A."/>
            <person name="Cavanaugh C.M."/>
        </authorList>
    </citation>
    <scope>NUCLEOTIDE SEQUENCE [LARGE SCALE GENOMIC DNA]</scope>
    <source>
        <strain evidence="4 6">WH</strain>
    </source>
</reference>
<dbReference type="PANTHER" id="PTHR43080">
    <property type="entry name" value="CBS DOMAIN-CONTAINING PROTEIN CBSX3, MITOCHONDRIAL"/>
    <property type="match status" value="1"/>
</dbReference>
<dbReference type="EMBL" id="JRAA01000003">
    <property type="protein sequence ID" value="KHF24385.1"/>
    <property type="molecule type" value="Genomic_DNA"/>
</dbReference>
<dbReference type="OrthoDB" id="9802114at2"/>
<dbReference type="InterPro" id="IPR046342">
    <property type="entry name" value="CBS_dom_sf"/>
</dbReference>
<comment type="caution">
    <text evidence="4">The sequence shown here is derived from an EMBL/GenBank/DDBJ whole genome shotgun (WGS) entry which is preliminary data.</text>
</comment>
<protein>
    <submittedName>
        <fullName evidence="4">CBS-domain-containing membrane protein</fullName>
    </submittedName>
</protein>
<dbReference type="SMART" id="SM00116">
    <property type="entry name" value="CBS"/>
    <property type="match status" value="2"/>
</dbReference>
<dbReference type="AlphaFoldDB" id="A0A0B0H5N0"/>
<evidence type="ECO:0000259" key="3">
    <source>
        <dbReference type="PROSITE" id="PS51371"/>
    </source>
</evidence>
<dbReference type="EMBL" id="MPNX01000030">
    <property type="protein sequence ID" value="OOY33896.1"/>
    <property type="molecule type" value="Genomic_DNA"/>
</dbReference>
<dbReference type="RefSeq" id="WP_078453629.1">
    <property type="nucleotide sequence ID" value="NZ_MPPZ01000037.1"/>
</dbReference>
<dbReference type="InterPro" id="IPR000644">
    <property type="entry name" value="CBS_dom"/>
</dbReference>
<feature type="domain" description="CBS" evidence="3">
    <location>
        <begin position="7"/>
        <end position="63"/>
    </location>
</feature>
<accession>A0A0B0H5N0</accession>
<evidence type="ECO:0000313" key="5">
    <source>
        <dbReference type="EMBL" id="OOY33896.1"/>
    </source>
</evidence>
<dbReference type="Proteomes" id="UP000190962">
    <property type="component" value="Unassembled WGS sequence"/>
</dbReference>
<dbReference type="Gene3D" id="3.10.580.10">
    <property type="entry name" value="CBS-domain"/>
    <property type="match status" value="1"/>
</dbReference>
<dbReference type="InterPro" id="IPR051257">
    <property type="entry name" value="Diverse_CBS-Domain"/>
</dbReference>
<dbReference type="SUPFAM" id="SSF54631">
    <property type="entry name" value="CBS-domain pair"/>
    <property type="match status" value="1"/>
</dbReference>
<feature type="domain" description="CBS" evidence="3">
    <location>
        <begin position="97"/>
        <end position="150"/>
    </location>
</feature>